<dbReference type="PANTHER" id="PTHR24148:SF64">
    <property type="entry name" value="HETEROKARYON INCOMPATIBILITY DOMAIN-CONTAINING PROTEIN"/>
    <property type="match status" value="1"/>
</dbReference>
<evidence type="ECO:0000313" key="2">
    <source>
        <dbReference type="EMBL" id="OCL13303.1"/>
    </source>
</evidence>
<dbReference type="OrthoDB" id="3557394at2759"/>
<organism evidence="2 3">
    <name type="scientific">Glonium stellatum</name>
    <dbReference type="NCBI Taxonomy" id="574774"/>
    <lineage>
        <taxon>Eukaryota</taxon>
        <taxon>Fungi</taxon>
        <taxon>Dikarya</taxon>
        <taxon>Ascomycota</taxon>
        <taxon>Pezizomycotina</taxon>
        <taxon>Dothideomycetes</taxon>
        <taxon>Pleosporomycetidae</taxon>
        <taxon>Gloniales</taxon>
        <taxon>Gloniaceae</taxon>
        <taxon>Glonium</taxon>
    </lineage>
</organism>
<evidence type="ECO:0000256" key="1">
    <source>
        <dbReference type="SAM" id="Coils"/>
    </source>
</evidence>
<gene>
    <name evidence="2" type="ORF">AOQ84DRAFT_372307</name>
</gene>
<proteinExistence type="predicted"/>
<dbReference type="InterPro" id="IPR052895">
    <property type="entry name" value="HetReg/Transcr_Mod"/>
</dbReference>
<keyword evidence="3" id="KW-1185">Reference proteome</keyword>
<sequence length="748" mass="86264">MGEIFRPAAKVIVYLGDGINRYDARGTINKAGNFASIAHRIDFFDDHRDLPKLDIFIQGPWKREMTDPDREPKAIHSSAFDAFCLIRMLAHSEHIADIAVFTKEISPKVEDDHRMDLFETLRRFVHAPWTPWWDRVWVIQEVVIPREVTVVYGMMSAPWTMFARAASKYARHAHSCCSKAIESLPRDYSKVLADFSQRVLDIDELRAAYLNQRTASGRLQNFEQAPTPSGVLCDNQRAEQRSLLSLLRRFRARKATDPRDKVYALLSLVQYGEGQSPMVPDYLLSEFEVFKQAALESIHSTGSLSVLIADLGRKFRQDLPTWVPDWDAPGDFSQRAWIDAVELYNASAGQRATVTNIGSKILRVEGIYLDHIAHLGDVMWADSSKSSRDTLLQWCEAIPRAGRQLTDHPGRPPPDRMPWSLLCADVIHSLSGTTDLRRFRRTEAGDELMSLTWALNAERSPFREAKNDLLEDTLLSSDRTEWEHLLNFEKSVLENDHLTAGELFQTLMPSKDQQLIIIEETAREYIGPPYFWKMEELMGRCPYFGKSRGVMERCPYFEVFKPRILGLRRLIEGTEASREEIEARIRKIEALREEMQALRGELQPLEQMDQQPLKQEHRNVWVNLLWREIHKRVKIQLLRRFNNNSELKSLPTKLQIALIDNSIMSATLNRRLFISHDGYIGLGPASTREGDELYLIKGGRTPFVLRRNTRRHYELVGDCYAHGLMDFNSENIHPHSGGRERWRDVCLV</sequence>
<keyword evidence="1" id="KW-0175">Coiled coil</keyword>
<accession>A0A8E2FB97</accession>
<feature type="coiled-coil region" evidence="1">
    <location>
        <begin position="571"/>
        <end position="608"/>
    </location>
</feature>
<evidence type="ECO:0008006" key="4">
    <source>
        <dbReference type="Google" id="ProtNLM"/>
    </source>
</evidence>
<name>A0A8E2FB97_9PEZI</name>
<dbReference type="Pfam" id="PF26639">
    <property type="entry name" value="Het-6_barrel"/>
    <property type="match status" value="1"/>
</dbReference>
<dbReference type="AlphaFoldDB" id="A0A8E2FB97"/>
<evidence type="ECO:0000313" key="3">
    <source>
        <dbReference type="Proteomes" id="UP000250140"/>
    </source>
</evidence>
<dbReference type="PANTHER" id="PTHR24148">
    <property type="entry name" value="ANKYRIN REPEAT DOMAIN-CONTAINING PROTEIN 39 HOMOLOG-RELATED"/>
    <property type="match status" value="1"/>
</dbReference>
<dbReference type="EMBL" id="KV748739">
    <property type="protein sequence ID" value="OCL13303.1"/>
    <property type="molecule type" value="Genomic_DNA"/>
</dbReference>
<dbReference type="Proteomes" id="UP000250140">
    <property type="component" value="Unassembled WGS sequence"/>
</dbReference>
<protein>
    <recommendedName>
        <fullName evidence="4">Heterokaryon incompatibility domain-containing protein</fullName>
    </recommendedName>
</protein>
<reference evidence="2 3" key="1">
    <citation type="journal article" date="2016" name="Nat. Commun.">
        <title>Ectomycorrhizal ecology is imprinted in the genome of the dominant symbiotic fungus Cenococcum geophilum.</title>
        <authorList>
            <consortium name="DOE Joint Genome Institute"/>
            <person name="Peter M."/>
            <person name="Kohler A."/>
            <person name="Ohm R.A."/>
            <person name="Kuo A."/>
            <person name="Krutzmann J."/>
            <person name="Morin E."/>
            <person name="Arend M."/>
            <person name="Barry K.W."/>
            <person name="Binder M."/>
            <person name="Choi C."/>
            <person name="Clum A."/>
            <person name="Copeland A."/>
            <person name="Grisel N."/>
            <person name="Haridas S."/>
            <person name="Kipfer T."/>
            <person name="LaButti K."/>
            <person name="Lindquist E."/>
            <person name="Lipzen A."/>
            <person name="Maire R."/>
            <person name="Meier B."/>
            <person name="Mihaltcheva S."/>
            <person name="Molinier V."/>
            <person name="Murat C."/>
            <person name="Poggeler S."/>
            <person name="Quandt C.A."/>
            <person name="Sperisen C."/>
            <person name="Tritt A."/>
            <person name="Tisserant E."/>
            <person name="Crous P.W."/>
            <person name="Henrissat B."/>
            <person name="Nehls U."/>
            <person name="Egli S."/>
            <person name="Spatafora J.W."/>
            <person name="Grigoriev I.V."/>
            <person name="Martin F.M."/>
        </authorList>
    </citation>
    <scope>NUCLEOTIDE SEQUENCE [LARGE SCALE GENOMIC DNA]</scope>
    <source>
        <strain evidence="2 3">CBS 207.34</strain>
    </source>
</reference>